<sequence>MSLFEAIRDPARRRDDDEELEKRLLWVNKRVFGHEGFRGGQLQIIKATMKKRDCVVILATGGGKSLCYQLPAVLSDGVTVVVSPLLSLIEDQVSTLVTTAAGIPAAHATSSTKESSIRAVYCELHRCHRWHKLLYVTPERLAASDTLHDILRKLHERKLLARIVVDEAHCISEWGHDFRPDYRKLGDVRAEYPGVPVMALTATATSATIADIRRSLRIGEDAVVHRASSDRPNLRYAVCNVTTQSDEQINEMICSFVAAHHAECGIIYCMTQADAEDLADFLCNRGVKAEYYHAGMTSLQRRVVQMGWTRGRIHVVCATIAYGMGIDKKDVRYVLHASLAKSLEGYYQEAGRAGRDGQPSECTIFYKKNDVAKLQRIITGFGKHRRRGPKLKRDLDRLEDVRRFCEETKHCRRAILVSHFNGDGGPSTAALSDDRSPVACCDICAATASQYKNSTTTTTTTNNGAKRPGRGPSTRPAQRPRIDTSYVLSG</sequence>
<dbReference type="GO" id="GO:0005694">
    <property type="term" value="C:chromosome"/>
    <property type="evidence" value="ECO:0007669"/>
    <property type="project" value="TreeGrafter"/>
</dbReference>
<dbReference type="SMART" id="SM00490">
    <property type="entry name" value="HELICc"/>
    <property type="match status" value="1"/>
</dbReference>
<comment type="catalytic activity">
    <reaction evidence="11">
        <text>ATP + H2O = ADP + phosphate + H(+)</text>
        <dbReference type="Rhea" id="RHEA:13065"/>
        <dbReference type="ChEBI" id="CHEBI:15377"/>
        <dbReference type="ChEBI" id="CHEBI:15378"/>
        <dbReference type="ChEBI" id="CHEBI:30616"/>
        <dbReference type="ChEBI" id="CHEBI:43474"/>
        <dbReference type="ChEBI" id="CHEBI:456216"/>
    </reaction>
</comment>
<dbReference type="PANTHER" id="PTHR13710">
    <property type="entry name" value="DNA HELICASE RECQ FAMILY MEMBER"/>
    <property type="match status" value="1"/>
</dbReference>
<dbReference type="SMART" id="SM00487">
    <property type="entry name" value="DEXDc"/>
    <property type="match status" value="1"/>
</dbReference>
<dbReference type="AlphaFoldDB" id="A0AAD7UNH0"/>
<protein>
    <recommendedName>
        <fullName evidence="11">ATP-dependent DNA helicase</fullName>
        <ecNumber evidence="11">5.6.2.4</ecNumber>
    </recommendedName>
</protein>
<dbReference type="GO" id="GO:0016787">
    <property type="term" value="F:hydrolase activity"/>
    <property type="evidence" value="ECO:0007669"/>
    <property type="project" value="UniProtKB-KW"/>
</dbReference>
<dbReference type="GO" id="GO:0005634">
    <property type="term" value="C:nucleus"/>
    <property type="evidence" value="ECO:0007669"/>
    <property type="project" value="UniProtKB-SubCell"/>
</dbReference>
<evidence type="ECO:0000259" key="14">
    <source>
        <dbReference type="PROSITE" id="PS51194"/>
    </source>
</evidence>
<evidence type="ECO:0000256" key="10">
    <source>
        <dbReference type="ARBA" id="ARBA00034617"/>
    </source>
</evidence>
<dbReference type="Pfam" id="PF00270">
    <property type="entry name" value="DEAD"/>
    <property type="match status" value="1"/>
</dbReference>
<comment type="subcellular location">
    <subcellularLocation>
        <location evidence="1 11">Nucleus</location>
    </subcellularLocation>
</comment>
<dbReference type="SUPFAM" id="SSF52540">
    <property type="entry name" value="P-loop containing nucleoside triphosphate hydrolases"/>
    <property type="match status" value="1"/>
</dbReference>
<comment type="catalytic activity">
    <reaction evidence="10 11">
        <text>Couples ATP hydrolysis with the unwinding of duplex DNA by translocating in the 3'-5' direction.</text>
        <dbReference type="EC" id="5.6.2.4"/>
    </reaction>
</comment>
<dbReference type="InterPro" id="IPR002464">
    <property type="entry name" value="DNA/RNA_helicase_DEAH_CS"/>
</dbReference>
<keyword evidence="7" id="KW-0238">DNA-binding</keyword>
<evidence type="ECO:0000256" key="9">
    <source>
        <dbReference type="ARBA" id="ARBA00023242"/>
    </source>
</evidence>
<comment type="similarity">
    <text evidence="2 11">Belongs to the helicase family. RecQ subfamily.</text>
</comment>
<dbReference type="GO" id="GO:0005524">
    <property type="term" value="F:ATP binding"/>
    <property type="evidence" value="ECO:0007669"/>
    <property type="project" value="UniProtKB-KW"/>
</dbReference>
<keyword evidence="6 11" id="KW-0067">ATP-binding</keyword>
<dbReference type="InterPro" id="IPR001650">
    <property type="entry name" value="Helicase_C-like"/>
</dbReference>
<dbReference type="PANTHER" id="PTHR13710:SF153">
    <property type="entry name" value="RECQ-LIKE DNA HELICASE BLM"/>
    <property type="match status" value="1"/>
</dbReference>
<evidence type="ECO:0000256" key="3">
    <source>
        <dbReference type="ARBA" id="ARBA00022741"/>
    </source>
</evidence>
<dbReference type="FunFam" id="3.40.50.300:FF:001456">
    <property type="entry name" value="ATP-dependent DNA helicase"/>
    <property type="match status" value="1"/>
</dbReference>
<evidence type="ECO:0000256" key="2">
    <source>
        <dbReference type="ARBA" id="ARBA00005446"/>
    </source>
</evidence>
<dbReference type="GO" id="GO:0043138">
    <property type="term" value="F:3'-5' DNA helicase activity"/>
    <property type="evidence" value="ECO:0007669"/>
    <property type="project" value="UniProtKB-EC"/>
</dbReference>
<dbReference type="Proteomes" id="UP001230188">
    <property type="component" value="Unassembled WGS sequence"/>
</dbReference>
<comment type="caution">
    <text evidence="15">The sequence shown here is derived from an EMBL/GenBank/DDBJ whole genome shotgun (WGS) entry which is preliminary data.</text>
</comment>
<dbReference type="GO" id="GO:0000724">
    <property type="term" value="P:double-strand break repair via homologous recombination"/>
    <property type="evidence" value="ECO:0007669"/>
    <property type="project" value="TreeGrafter"/>
</dbReference>
<keyword evidence="3 11" id="KW-0547">Nucleotide-binding</keyword>
<evidence type="ECO:0000259" key="13">
    <source>
        <dbReference type="PROSITE" id="PS51192"/>
    </source>
</evidence>
<dbReference type="InterPro" id="IPR004589">
    <property type="entry name" value="DNA_helicase_ATP-dep_RecQ"/>
</dbReference>
<name>A0AAD7UNH0_9STRA</name>
<dbReference type="InterPro" id="IPR027417">
    <property type="entry name" value="P-loop_NTPase"/>
</dbReference>
<evidence type="ECO:0000256" key="8">
    <source>
        <dbReference type="ARBA" id="ARBA00023235"/>
    </source>
</evidence>
<evidence type="ECO:0000256" key="11">
    <source>
        <dbReference type="RuleBase" id="RU364117"/>
    </source>
</evidence>
<evidence type="ECO:0000256" key="6">
    <source>
        <dbReference type="ARBA" id="ARBA00022840"/>
    </source>
</evidence>
<evidence type="ECO:0000256" key="1">
    <source>
        <dbReference type="ARBA" id="ARBA00004123"/>
    </source>
</evidence>
<evidence type="ECO:0000256" key="12">
    <source>
        <dbReference type="SAM" id="MobiDB-lite"/>
    </source>
</evidence>
<evidence type="ECO:0000256" key="5">
    <source>
        <dbReference type="ARBA" id="ARBA00022806"/>
    </source>
</evidence>
<feature type="domain" description="Helicase ATP-binding" evidence="13">
    <location>
        <begin position="45"/>
        <end position="222"/>
    </location>
</feature>
<dbReference type="PROSITE" id="PS00690">
    <property type="entry name" value="DEAH_ATP_HELICASE"/>
    <property type="match status" value="1"/>
</dbReference>
<evidence type="ECO:0000313" key="16">
    <source>
        <dbReference type="Proteomes" id="UP001230188"/>
    </source>
</evidence>
<reference evidence="15" key="1">
    <citation type="submission" date="2023-01" db="EMBL/GenBank/DDBJ databases">
        <title>Metagenome sequencing of chrysophaentin producing Chrysophaeum taylorii.</title>
        <authorList>
            <person name="Davison J."/>
            <person name="Bewley C."/>
        </authorList>
    </citation>
    <scope>NUCLEOTIDE SEQUENCE</scope>
    <source>
        <strain evidence="15">NIES-1699</strain>
    </source>
</reference>
<keyword evidence="5 11" id="KW-0347">Helicase</keyword>
<accession>A0AAD7UNH0</accession>
<dbReference type="NCBIfam" id="TIGR00614">
    <property type="entry name" value="recQ_fam"/>
    <property type="match status" value="1"/>
</dbReference>
<keyword evidence="4 11" id="KW-0378">Hydrolase</keyword>
<dbReference type="InterPro" id="IPR011545">
    <property type="entry name" value="DEAD/DEAH_box_helicase_dom"/>
</dbReference>
<dbReference type="PROSITE" id="PS51194">
    <property type="entry name" value="HELICASE_CTER"/>
    <property type="match status" value="1"/>
</dbReference>
<feature type="region of interest" description="Disordered" evidence="12">
    <location>
        <begin position="454"/>
        <end position="490"/>
    </location>
</feature>
<dbReference type="InterPro" id="IPR032284">
    <property type="entry name" value="RecQ_Zn-bd"/>
</dbReference>
<gene>
    <name evidence="15" type="ORF">CTAYLR_002445</name>
</gene>
<dbReference type="FunFam" id="3.40.50.300:FF:000296">
    <property type="entry name" value="ATP-dependent DNA helicase RecQ"/>
    <property type="match status" value="1"/>
</dbReference>
<evidence type="ECO:0000313" key="15">
    <source>
        <dbReference type="EMBL" id="KAJ8612102.1"/>
    </source>
</evidence>
<dbReference type="PROSITE" id="PS51192">
    <property type="entry name" value="HELICASE_ATP_BIND_1"/>
    <property type="match status" value="1"/>
</dbReference>
<dbReference type="Pfam" id="PF16124">
    <property type="entry name" value="RecQ_Zn_bind"/>
    <property type="match status" value="1"/>
</dbReference>
<keyword evidence="16" id="KW-1185">Reference proteome</keyword>
<keyword evidence="8" id="KW-0413">Isomerase</keyword>
<evidence type="ECO:0000256" key="4">
    <source>
        <dbReference type="ARBA" id="ARBA00022801"/>
    </source>
</evidence>
<dbReference type="Gene3D" id="3.40.50.300">
    <property type="entry name" value="P-loop containing nucleotide triphosphate hydrolases"/>
    <property type="match status" value="2"/>
</dbReference>
<dbReference type="CDD" id="cd17920">
    <property type="entry name" value="DEXHc_RecQ"/>
    <property type="match status" value="1"/>
</dbReference>
<feature type="domain" description="Helicase C-terminal" evidence="14">
    <location>
        <begin position="248"/>
        <end position="399"/>
    </location>
</feature>
<proteinExistence type="inferred from homology"/>
<dbReference type="GO" id="GO:0005737">
    <property type="term" value="C:cytoplasm"/>
    <property type="evidence" value="ECO:0007669"/>
    <property type="project" value="TreeGrafter"/>
</dbReference>
<dbReference type="Pfam" id="PF00271">
    <property type="entry name" value="Helicase_C"/>
    <property type="match status" value="1"/>
</dbReference>
<dbReference type="EMBL" id="JAQMWT010000057">
    <property type="protein sequence ID" value="KAJ8612102.1"/>
    <property type="molecule type" value="Genomic_DNA"/>
</dbReference>
<dbReference type="CDD" id="cd18794">
    <property type="entry name" value="SF2_C_RecQ"/>
    <property type="match status" value="1"/>
</dbReference>
<dbReference type="GO" id="GO:0009378">
    <property type="term" value="F:four-way junction helicase activity"/>
    <property type="evidence" value="ECO:0007669"/>
    <property type="project" value="TreeGrafter"/>
</dbReference>
<dbReference type="GO" id="GO:0003677">
    <property type="term" value="F:DNA binding"/>
    <property type="evidence" value="ECO:0007669"/>
    <property type="project" value="UniProtKB-KW"/>
</dbReference>
<dbReference type="InterPro" id="IPR014001">
    <property type="entry name" value="Helicase_ATP-bd"/>
</dbReference>
<keyword evidence="9 11" id="KW-0539">Nucleus</keyword>
<evidence type="ECO:0000256" key="7">
    <source>
        <dbReference type="ARBA" id="ARBA00023125"/>
    </source>
</evidence>
<organism evidence="15 16">
    <name type="scientific">Chrysophaeum taylorii</name>
    <dbReference type="NCBI Taxonomy" id="2483200"/>
    <lineage>
        <taxon>Eukaryota</taxon>
        <taxon>Sar</taxon>
        <taxon>Stramenopiles</taxon>
        <taxon>Ochrophyta</taxon>
        <taxon>Pelagophyceae</taxon>
        <taxon>Pelagomonadales</taxon>
        <taxon>Pelagomonadaceae</taxon>
        <taxon>Chrysophaeum</taxon>
    </lineage>
</organism>
<dbReference type="EC" id="5.6.2.4" evidence="11"/>